<dbReference type="Proteomes" id="UP001293718">
    <property type="component" value="Unassembled WGS sequence"/>
</dbReference>
<sequence length="76" mass="8349">MHIAICIGCGCTDHAACEDPETCQPCHWLDVDYDEGRGVCSACPDELERWEHGDRTVAVPVEACAELLIDEADVPY</sequence>
<accession>A0ABU5IDB8</accession>
<comment type="caution">
    <text evidence="1">The sequence shown here is derived from an EMBL/GenBank/DDBJ whole genome shotgun (WGS) entry which is preliminary data.</text>
</comment>
<evidence type="ECO:0008006" key="3">
    <source>
        <dbReference type="Google" id="ProtNLM"/>
    </source>
</evidence>
<protein>
    <recommendedName>
        <fullName evidence="3">Ferredoxin</fullName>
    </recommendedName>
</protein>
<evidence type="ECO:0000313" key="1">
    <source>
        <dbReference type="EMBL" id="MDZ5456968.1"/>
    </source>
</evidence>
<name>A0ABU5IDB8_9BURK</name>
<organism evidence="1 2">
    <name type="scientific">Azohydromonas lata</name>
    <dbReference type="NCBI Taxonomy" id="45677"/>
    <lineage>
        <taxon>Bacteria</taxon>
        <taxon>Pseudomonadati</taxon>
        <taxon>Pseudomonadota</taxon>
        <taxon>Betaproteobacteria</taxon>
        <taxon>Burkholderiales</taxon>
        <taxon>Sphaerotilaceae</taxon>
        <taxon>Azohydromonas</taxon>
    </lineage>
</organism>
<gene>
    <name evidence="1" type="ORF">SM757_10350</name>
</gene>
<reference evidence="1 2" key="1">
    <citation type="submission" date="2023-11" db="EMBL/GenBank/DDBJ databases">
        <title>Draft genome of Azohydromonas lata strain H1 (DSM1123), a polyhydroxyalkanoate producer.</title>
        <authorList>
            <person name="Traversa D."/>
            <person name="D'Addabbo P."/>
            <person name="Pazzani C."/>
            <person name="Manzari C."/>
            <person name="Chiara M."/>
            <person name="Scrascia M."/>
        </authorList>
    </citation>
    <scope>NUCLEOTIDE SEQUENCE [LARGE SCALE GENOMIC DNA]</scope>
    <source>
        <strain evidence="1 2">H1</strain>
    </source>
</reference>
<dbReference type="RefSeq" id="WP_322465397.1">
    <property type="nucleotide sequence ID" value="NZ_JAXOJX010000013.1"/>
</dbReference>
<keyword evidence="2" id="KW-1185">Reference proteome</keyword>
<evidence type="ECO:0000313" key="2">
    <source>
        <dbReference type="Proteomes" id="UP001293718"/>
    </source>
</evidence>
<proteinExistence type="predicted"/>
<dbReference type="EMBL" id="JAXOJX010000013">
    <property type="protein sequence ID" value="MDZ5456968.1"/>
    <property type="molecule type" value="Genomic_DNA"/>
</dbReference>